<feature type="compositionally biased region" description="Basic and acidic residues" evidence="1">
    <location>
        <begin position="620"/>
        <end position="630"/>
    </location>
</feature>
<feature type="region of interest" description="Disordered" evidence="1">
    <location>
        <begin position="181"/>
        <end position="200"/>
    </location>
</feature>
<evidence type="ECO:0000256" key="1">
    <source>
        <dbReference type="SAM" id="MobiDB-lite"/>
    </source>
</evidence>
<dbReference type="Proteomes" id="UP000078555">
    <property type="component" value="Unassembled WGS sequence"/>
</dbReference>
<accession>A0A1A8YWU1</accession>
<organism evidence="3 4">
    <name type="scientific">Plasmodium ovale wallikeri</name>
    <dbReference type="NCBI Taxonomy" id="864142"/>
    <lineage>
        <taxon>Eukaryota</taxon>
        <taxon>Sar</taxon>
        <taxon>Alveolata</taxon>
        <taxon>Apicomplexa</taxon>
        <taxon>Aconoidasida</taxon>
        <taxon>Haemosporida</taxon>
        <taxon>Plasmodiidae</taxon>
        <taxon>Plasmodium</taxon>
        <taxon>Plasmodium (Plasmodium)</taxon>
    </lineage>
</organism>
<dbReference type="AlphaFoldDB" id="A0A1A8YWU1"/>
<dbReference type="EMBL" id="FLRE01000113">
    <property type="protein sequence ID" value="SBT36039.1"/>
    <property type="molecule type" value="Genomic_DNA"/>
</dbReference>
<sequence length="1036" mass="122058">MAANIFDGRGLKTKRKRNIIRTKYSKGKNIPILKDPNERYHNIFNYYKNEKKTNKFIDKRKNKNIYKSSKKLNKKKIFNLDNSLFNDKHLSVHNEVYSNSDLSDNSPSRNKMLELSGQMKKKEKGKKKNATNDLVQEKIEKRKLWKIKKYEIKEKLQQFDEHFEDIKHCVLSLNNDKTKEEKNVHLETRKNKKNDTAHREKKEDNIDDICINGKTENKEKDKLVPPFCENMKKVISKNETEELKKGKKGKKGVKTDRCKEISKSMVETVMGGIKQAGYSENLQTDKLANTDQGKEIPSTSNKMYDDLVSVSEKGILSLEQKRRCEMLGDPSAQGSLWYDSDESNDEIIEEIFSTKNYNSLSSTNIVSVKKDTVNEIVRNFLVGGNEEVCSYFVNDVNEERINLPLYISIENKKYELKDVVRLLDRYPFSSQKKLLYRIYHINMFNRKEKRNSIYHASFFFSFVDFCILNIWKCLKFNLKLHDLIQNYKKVILDFSQGMKAELHLYVSFILLIVFSNIQTKVKTNEFYKNKRVILQEYVRLNRENEDKQYDVHVYQRILDSVDLFSSIFERHENGGGVSSVHFAIVLFPLLVYPMDRNSEHSTNSIGSGNRKEMNEEDSEGDHPLDFSKDNVGDEDLLSKFFYLKEGSTMEIDGESPPLISYIIELVEYLFYRYFHSKNANLVIDEGYVPLDDALSFDTYANVSNMEGYIKNVQDCFSYSSFDLTHKMMIENEIKLPEEEKKIVSNLGMFYKKKDLKNAIILLNIYNIIVGNSKKYSQAFFYLSFKILNSLLFNIIRESNYDQADMEESKTTRESVKKKKKRFYELSFSVLTNLILFLKRYIESEINIYILTKHIIVPCLFYLYMNFLKFVVHFRVEINFALIIQKIEEVKKGEEYPAISKAHDVGSSKMETYFYLLLTMFKVVQYANSFTIKPIICQGRDKNSIPLFTPKYANNRNPKDFLFMHNGQTKFAEMKSAKKKLKQQKKLDYNEENNYILGLKAREEQERVRRNRENYKKIKLMAKQDVEEYNRMKTYTN</sequence>
<evidence type="ECO:0000313" key="2">
    <source>
        <dbReference type="EMBL" id="SBT35574.1"/>
    </source>
</evidence>
<evidence type="ECO:0000313" key="3">
    <source>
        <dbReference type="EMBL" id="SBT36039.1"/>
    </source>
</evidence>
<keyword evidence="5" id="KW-1185">Reference proteome</keyword>
<reference evidence="4 5" key="1">
    <citation type="submission" date="2016-05" db="EMBL/GenBank/DDBJ databases">
        <authorList>
            <person name="Naeem Raeece"/>
        </authorList>
    </citation>
    <scope>NUCLEOTIDE SEQUENCE [LARGE SCALE GENOMIC DNA]</scope>
</reference>
<proteinExistence type="predicted"/>
<dbReference type="EMBL" id="FLRD01000084">
    <property type="protein sequence ID" value="SBT35574.1"/>
    <property type="molecule type" value="Genomic_DNA"/>
</dbReference>
<evidence type="ECO:0000313" key="4">
    <source>
        <dbReference type="Proteomes" id="UP000078550"/>
    </source>
</evidence>
<name>A0A1A8YWU1_PLAOA</name>
<protein>
    <submittedName>
        <fullName evidence="3">Uncharacterized protein</fullName>
    </submittedName>
</protein>
<feature type="region of interest" description="Disordered" evidence="1">
    <location>
        <begin position="599"/>
        <end position="630"/>
    </location>
</feature>
<reference evidence="3" key="2">
    <citation type="submission" date="2016-05" db="EMBL/GenBank/DDBJ databases">
        <authorList>
            <person name="Lavstsen T."/>
            <person name="Jespersen J.S."/>
        </authorList>
    </citation>
    <scope>NUCLEOTIDE SEQUENCE [LARGE SCALE GENOMIC DNA]</scope>
</reference>
<evidence type="ECO:0000313" key="5">
    <source>
        <dbReference type="Proteomes" id="UP000078555"/>
    </source>
</evidence>
<gene>
    <name evidence="2" type="ORF">POVWA1_028080</name>
    <name evidence="3" type="ORF">POVWA2_027950</name>
</gene>
<dbReference type="Proteomes" id="UP000078550">
    <property type="component" value="Unassembled WGS sequence"/>
</dbReference>